<comment type="caution">
    <text evidence="9">The sequence shown here is derived from an EMBL/GenBank/DDBJ whole genome shotgun (WGS) entry which is preliminary data.</text>
</comment>
<evidence type="ECO:0000256" key="5">
    <source>
        <dbReference type="ARBA" id="ARBA00022989"/>
    </source>
</evidence>
<dbReference type="Proteomes" id="UP001431776">
    <property type="component" value="Unassembled WGS sequence"/>
</dbReference>
<feature type="transmembrane region" description="Helical" evidence="8">
    <location>
        <begin position="138"/>
        <end position="157"/>
    </location>
</feature>
<dbReference type="PANTHER" id="PTHR43829:SF9">
    <property type="entry name" value="AQUAPORIN-9"/>
    <property type="match status" value="1"/>
</dbReference>
<proteinExistence type="inferred from homology"/>
<keyword evidence="3 7" id="KW-0813">Transport</keyword>
<evidence type="ECO:0000256" key="1">
    <source>
        <dbReference type="ARBA" id="ARBA00004141"/>
    </source>
</evidence>
<evidence type="ECO:0000256" key="6">
    <source>
        <dbReference type="ARBA" id="ARBA00023136"/>
    </source>
</evidence>
<dbReference type="Pfam" id="PF00230">
    <property type="entry name" value="MIP"/>
    <property type="match status" value="1"/>
</dbReference>
<protein>
    <submittedName>
        <fullName evidence="9">MIP/aquaporin family protein</fullName>
    </submittedName>
</protein>
<feature type="transmembrane region" description="Helical" evidence="8">
    <location>
        <begin position="169"/>
        <end position="194"/>
    </location>
</feature>
<gene>
    <name evidence="9" type="ORF">QJ522_17785</name>
</gene>
<comment type="similarity">
    <text evidence="2 7">Belongs to the MIP/aquaporin (TC 1.A.8) family.</text>
</comment>
<dbReference type="RefSeq" id="WP_349246325.1">
    <property type="nucleotide sequence ID" value="NZ_JASCXX010000026.1"/>
</dbReference>
<dbReference type="NCBIfam" id="TIGR00861">
    <property type="entry name" value="MIP"/>
    <property type="match status" value="1"/>
</dbReference>
<evidence type="ECO:0000313" key="10">
    <source>
        <dbReference type="Proteomes" id="UP001431776"/>
    </source>
</evidence>
<evidence type="ECO:0000256" key="7">
    <source>
        <dbReference type="RuleBase" id="RU000477"/>
    </source>
</evidence>
<dbReference type="InterPro" id="IPR050363">
    <property type="entry name" value="MIP/Aquaporin"/>
</dbReference>
<name>A0AAW6U5T8_9BACT</name>
<organism evidence="9 10">
    <name type="scientific">Anaerobaca lacustris</name>
    <dbReference type="NCBI Taxonomy" id="3044600"/>
    <lineage>
        <taxon>Bacteria</taxon>
        <taxon>Pseudomonadati</taxon>
        <taxon>Planctomycetota</taxon>
        <taxon>Phycisphaerae</taxon>
        <taxon>Sedimentisphaerales</taxon>
        <taxon>Anaerobacaceae</taxon>
        <taxon>Anaerobaca</taxon>
    </lineage>
</organism>
<dbReference type="GO" id="GO:0005886">
    <property type="term" value="C:plasma membrane"/>
    <property type="evidence" value="ECO:0007669"/>
    <property type="project" value="TreeGrafter"/>
</dbReference>
<keyword evidence="10" id="KW-1185">Reference proteome</keyword>
<dbReference type="PRINTS" id="PR00783">
    <property type="entry name" value="MINTRINSICP"/>
</dbReference>
<keyword evidence="6 8" id="KW-0472">Membrane</keyword>
<keyword evidence="5 8" id="KW-1133">Transmembrane helix</keyword>
<sequence>MGEFTAEFIGTMILVLLGDGVVANVCLKGTKGNASGWIVITMGWGLAVFTAVAIAGEFSGAHINPAVTIALAAAGKFAVAKVPLFLIAQFLGGAAGALLVWLFYKDHYDLTTDEGAILATFATGPAIRNPARNLLCEVIGTFVLVLAVLYASCPTFTSGTEEVKVGMGCLGAIPVALVVMGIGLSLGGTTGYAINPARDLGPRLVHQLLPIKNKGTSNWAYSWVPIVGPILGALLAAFICCFCPSVG</sequence>
<dbReference type="EMBL" id="JASCXX010000026">
    <property type="protein sequence ID" value="MDI6450916.1"/>
    <property type="molecule type" value="Genomic_DNA"/>
</dbReference>
<dbReference type="PROSITE" id="PS00221">
    <property type="entry name" value="MIP"/>
    <property type="match status" value="1"/>
</dbReference>
<feature type="transmembrane region" description="Helical" evidence="8">
    <location>
        <begin position="220"/>
        <end position="243"/>
    </location>
</feature>
<evidence type="ECO:0000256" key="3">
    <source>
        <dbReference type="ARBA" id="ARBA00022448"/>
    </source>
</evidence>
<comment type="subcellular location">
    <subcellularLocation>
        <location evidence="1">Membrane</location>
        <topology evidence="1">Multi-pass membrane protein</topology>
    </subcellularLocation>
</comment>
<evidence type="ECO:0000256" key="8">
    <source>
        <dbReference type="SAM" id="Phobius"/>
    </source>
</evidence>
<dbReference type="InterPro" id="IPR023271">
    <property type="entry name" value="Aquaporin-like"/>
</dbReference>
<dbReference type="AlphaFoldDB" id="A0AAW6U5T8"/>
<feature type="transmembrane region" description="Helical" evidence="8">
    <location>
        <begin position="6"/>
        <end position="27"/>
    </location>
</feature>
<reference evidence="9" key="1">
    <citation type="submission" date="2023-05" db="EMBL/GenBank/DDBJ databases">
        <title>Anaerotaeda fermentans gen. nov., sp. nov., a novel anaerobic planctomycete of the new family within the order Sedimentisphaerales isolated from Taman Peninsula, Russia.</title>
        <authorList>
            <person name="Khomyakova M.A."/>
            <person name="Merkel A.Y."/>
            <person name="Slobodkin A.I."/>
        </authorList>
    </citation>
    <scope>NUCLEOTIDE SEQUENCE</scope>
    <source>
        <strain evidence="9">M17dextr</strain>
    </source>
</reference>
<dbReference type="InterPro" id="IPR000425">
    <property type="entry name" value="MIP"/>
</dbReference>
<feature type="transmembrane region" description="Helical" evidence="8">
    <location>
        <begin position="84"/>
        <end position="104"/>
    </location>
</feature>
<dbReference type="InterPro" id="IPR022357">
    <property type="entry name" value="MIP_CS"/>
</dbReference>
<accession>A0AAW6U5T8</accession>
<dbReference type="SUPFAM" id="SSF81338">
    <property type="entry name" value="Aquaporin-like"/>
    <property type="match status" value="1"/>
</dbReference>
<dbReference type="Gene3D" id="1.20.1080.10">
    <property type="entry name" value="Glycerol uptake facilitator protein"/>
    <property type="match status" value="1"/>
</dbReference>
<feature type="transmembrane region" description="Helical" evidence="8">
    <location>
        <begin position="34"/>
        <end position="55"/>
    </location>
</feature>
<evidence type="ECO:0000313" key="9">
    <source>
        <dbReference type="EMBL" id="MDI6450916.1"/>
    </source>
</evidence>
<evidence type="ECO:0000256" key="2">
    <source>
        <dbReference type="ARBA" id="ARBA00006175"/>
    </source>
</evidence>
<dbReference type="GO" id="GO:0015254">
    <property type="term" value="F:glycerol channel activity"/>
    <property type="evidence" value="ECO:0007669"/>
    <property type="project" value="TreeGrafter"/>
</dbReference>
<keyword evidence="4 7" id="KW-0812">Transmembrane</keyword>
<evidence type="ECO:0000256" key="4">
    <source>
        <dbReference type="ARBA" id="ARBA00022692"/>
    </source>
</evidence>
<dbReference type="PANTHER" id="PTHR43829">
    <property type="entry name" value="AQUAPORIN OR AQUAGLYCEROPORIN RELATED"/>
    <property type="match status" value="1"/>
</dbReference>